<proteinExistence type="inferred from homology"/>
<keyword evidence="4 6" id="KW-0238">DNA-binding</keyword>
<evidence type="ECO:0000256" key="4">
    <source>
        <dbReference type="ARBA" id="ARBA00023125"/>
    </source>
</evidence>
<dbReference type="PANTHER" id="PTHR12708:SF0">
    <property type="entry name" value="DNA POLYMERASE EPSILON SUBUNIT 2"/>
    <property type="match status" value="1"/>
</dbReference>
<dbReference type="STRING" id="1314783.A0A165U369"/>
<accession>A0A165U369</accession>
<dbReference type="InterPro" id="IPR016266">
    <property type="entry name" value="POLE2"/>
</dbReference>
<dbReference type="GO" id="GO:0042276">
    <property type="term" value="P:error-prone translesion synthesis"/>
    <property type="evidence" value="ECO:0007669"/>
    <property type="project" value="TreeGrafter"/>
</dbReference>
<feature type="domain" description="DNA polymerase alpha/delta/epsilon subunit B" evidence="7">
    <location>
        <begin position="295"/>
        <end position="498"/>
    </location>
</feature>
<evidence type="ECO:0000256" key="5">
    <source>
        <dbReference type="ARBA" id="ARBA00023242"/>
    </source>
</evidence>
<comment type="similarity">
    <text evidence="2 6">Belongs to the DNA polymerase epsilon subunit B family.</text>
</comment>
<evidence type="ECO:0000256" key="2">
    <source>
        <dbReference type="ARBA" id="ARBA00009560"/>
    </source>
</evidence>
<keyword evidence="9" id="KW-1185">Reference proteome</keyword>
<keyword evidence="5 6" id="KW-0539">Nucleus</keyword>
<evidence type="ECO:0000256" key="3">
    <source>
        <dbReference type="ARBA" id="ARBA00022705"/>
    </source>
</evidence>
<reference evidence="8 9" key="1">
    <citation type="journal article" date="2016" name="Mol. Biol. Evol.">
        <title>Comparative Genomics of Early-Diverging Mushroom-Forming Fungi Provides Insights into the Origins of Lignocellulose Decay Capabilities.</title>
        <authorList>
            <person name="Nagy L.G."/>
            <person name="Riley R."/>
            <person name="Tritt A."/>
            <person name="Adam C."/>
            <person name="Daum C."/>
            <person name="Floudas D."/>
            <person name="Sun H."/>
            <person name="Yadav J.S."/>
            <person name="Pangilinan J."/>
            <person name="Larsson K.H."/>
            <person name="Matsuura K."/>
            <person name="Barry K."/>
            <person name="Labutti K."/>
            <person name="Kuo R."/>
            <person name="Ohm R.A."/>
            <person name="Bhattacharya S.S."/>
            <person name="Shirouzu T."/>
            <person name="Yoshinaga Y."/>
            <person name="Martin F.M."/>
            <person name="Grigoriev I.V."/>
            <person name="Hibbett D.S."/>
        </authorList>
    </citation>
    <scope>NUCLEOTIDE SEQUENCE [LARGE SCALE GENOMIC DNA]</scope>
    <source>
        <strain evidence="8 9">L-15889</strain>
    </source>
</reference>
<dbReference type="GO" id="GO:0008622">
    <property type="term" value="C:epsilon DNA polymerase complex"/>
    <property type="evidence" value="ECO:0007669"/>
    <property type="project" value="UniProtKB-UniRule"/>
</dbReference>
<keyword evidence="3 6" id="KW-0235">DNA replication</keyword>
<sequence>MADPRQRIIIKVFRKYSHSLGPESLEFLEEILDRHEISDDEVEFSIEWIAKEYNKQDDAQMKVSLEVLQRVYDAFQNSGDNPAEQEQEELDPDNHLHLVDAFDMPLWHWSHERNTFERPVQAAGNITVSGSAESQIMAMRNRLNVIRQTVLRNDHFSPSTLPSRDRERLLTLRSTKQLLGRAGERFLLFGMLAHNKEGKLSLEDQDGSVELDFSQLDQPSEGLFTEGCFALVEGDYTEDATLSVIAIGHPPCESRESARSIYGHIDFLGKGATTLLEDTQLAARVRLDLPDLRFFVLSDVWLDHPDTLRGLRKMFDHCVENSFIPRVIVLCGNFSRRGIPQADSREARQFQDHMENLADLIAAYPLITRTTHFVLVPGPLDIAVNSALPRWPLMSSFVTRLKARIPKIHFGTNPCRIKFFEQEIVIFRENLMARMLRNLVGVKPNVHTDDLKRYLVQSILDQSHLVPLTVSIQPILTDLDHALRLYPLPTAVVLADKYDRYQMTYEGCHVFNPGSFVGSSFTFSAYTPSRRESEECVLELEVEDE</sequence>
<organism evidence="8 9">
    <name type="scientific">Daedalea quercina L-15889</name>
    <dbReference type="NCBI Taxonomy" id="1314783"/>
    <lineage>
        <taxon>Eukaryota</taxon>
        <taxon>Fungi</taxon>
        <taxon>Dikarya</taxon>
        <taxon>Basidiomycota</taxon>
        <taxon>Agaricomycotina</taxon>
        <taxon>Agaricomycetes</taxon>
        <taxon>Polyporales</taxon>
        <taxon>Fomitopsis</taxon>
    </lineage>
</organism>
<dbReference type="PIRSF" id="PIRSF000799">
    <property type="entry name" value="DNA_pol_eps_2"/>
    <property type="match status" value="1"/>
</dbReference>
<dbReference type="GO" id="GO:0003677">
    <property type="term" value="F:DNA binding"/>
    <property type="evidence" value="ECO:0007669"/>
    <property type="project" value="UniProtKB-UniRule"/>
</dbReference>
<evidence type="ECO:0000313" key="8">
    <source>
        <dbReference type="EMBL" id="KZT74333.1"/>
    </source>
</evidence>
<dbReference type="Pfam" id="PF04042">
    <property type="entry name" value="DNA_pol_E_B"/>
    <property type="match status" value="1"/>
</dbReference>
<dbReference type="OrthoDB" id="10254730at2759"/>
<dbReference type="InterPro" id="IPR007185">
    <property type="entry name" value="DNA_pol_a/d/e_bsu"/>
</dbReference>
<evidence type="ECO:0000256" key="1">
    <source>
        <dbReference type="ARBA" id="ARBA00004123"/>
    </source>
</evidence>
<comment type="subcellular location">
    <subcellularLocation>
        <location evidence="1 6">Nucleus</location>
    </subcellularLocation>
</comment>
<gene>
    <name evidence="8" type="ORF">DAEQUDRAFT_701573</name>
</gene>
<comment type="function">
    <text evidence="6">Participates in DNA repair and in chromosomal DNA replication.</text>
</comment>
<dbReference type="GO" id="GO:0006261">
    <property type="term" value="P:DNA-templated DNA replication"/>
    <property type="evidence" value="ECO:0007669"/>
    <property type="project" value="InterPro"/>
</dbReference>
<dbReference type="EMBL" id="KV429033">
    <property type="protein sequence ID" value="KZT74333.1"/>
    <property type="molecule type" value="Genomic_DNA"/>
</dbReference>
<protein>
    <recommendedName>
        <fullName evidence="6">DNA polymerase epsilon subunit</fullName>
    </recommendedName>
    <alternativeName>
        <fullName evidence="6">DNA polymerase II subunit 2</fullName>
    </alternativeName>
</protein>
<dbReference type="Proteomes" id="UP000076727">
    <property type="component" value="Unassembled WGS sequence"/>
</dbReference>
<evidence type="ECO:0000313" key="9">
    <source>
        <dbReference type="Proteomes" id="UP000076727"/>
    </source>
</evidence>
<dbReference type="Gene3D" id="3.60.21.50">
    <property type="match status" value="1"/>
</dbReference>
<evidence type="ECO:0000259" key="7">
    <source>
        <dbReference type="Pfam" id="PF04042"/>
    </source>
</evidence>
<dbReference type="AlphaFoldDB" id="A0A165U369"/>
<name>A0A165U369_9APHY</name>
<evidence type="ECO:0000256" key="6">
    <source>
        <dbReference type="PIRNR" id="PIRNR000799"/>
    </source>
</evidence>
<dbReference type="PANTHER" id="PTHR12708">
    <property type="entry name" value="DNA POLYMERASE EPSILON SUBUNIT B"/>
    <property type="match status" value="1"/>
</dbReference>